<dbReference type="RefSeq" id="WP_139076654.1">
    <property type="nucleotide sequence ID" value="NZ_VDFU01000009.1"/>
</dbReference>
<protein>
    <submittedName>
        <fullName evidence="1">Uncharacterized protein</fullName>
    </submittedName>
</protein>
<sequence length="63" mass="6471">MAQLNGLEPARLETDPALDIATAMCCADCAAEGYCRIAVDSNDPTGSADFCANAATYRAVAAE</sequence>
<dbReference type="Proteomes" id="UP000305887">
    <property type="component" value="Unassembled WGS sequence"/>
</dbReference>
<dbReference type="EMBL" id="VDFU01000009">
    <property type="protein sequence ID" value="TNC49878.1"/>
    <property type="molecule type" value="Genomic_DNA"/>
</dbReference>
<proteinExistence type="predicted"/>
<reference evidence="1 2" key="1">
    <citation type="submission" date="2019-06" db="EMBL/GenBank/DDBJ databases">
        <title>YIM 131921 draft genome.</title>
        <authorList>
            <person name="Jiang L."/>
        </authorList>
    </citation>
    <scope>NUCLEOTIDE SEQUENCE [LARGE SCALE GENOMIC DNA]</scope>
    <source>
        <strain evidence="1 2">YIM 131921</strain>
    </source>
</reference>
<evidence type="ECO:0000313" key="2">
    <source>
        <dbReference type="Proteomes" id="UP000305887"/>
    </source>
</evidence>
<evidence type="ECO:0000313" key="1">
    <source>
        <dbReference type="EMBL" id="TNC49878.1"/>
    </source>
</evidence>
<accession>A0A5C4MYM0</accession>
<dbReference type="AlphaFoldDB" id="A0A5C4MYM0"/>
<dbReference type="OrthoDB" id="9939464at2"/>
<keyword evidence="2" id="KW-1185">Reference proteome</keyword>
<organism evidence="1 2">
    <name type="scientific">Rubellimicrobium rubrum</name>
    <dbReference type="NCBI Taxonomy" id="2585369"/>
    <lineage>
        <taxon>Bacteria</taxon>
        <taxon>Pseudomonadati</taxon>
        <taxon>Pseudomonadota</taxon>
        <taxon>Alphaproteobacteria</taxon>
        <taxon>Rhodobacterales</taxon>
        <taxon>Roseobacteraceae</taxon>
        <taxon>Rubellimicrobium</taxon>
    </lineage>
</organism>
<gene>
    <name evidence="1" type="ORF">FHG66_10220</name>
</gene>
<name>A0A5C4MYM0_9RHOB</name>
<comment type="caution">
    <text evidence="1">The sequence shown here is derived from an EMBL/GenBank/DDBJ whole genome shotgun (WGS) entry which is preliminary data.</text>
</comment>